<name>K3YZ57_SETIT</name>
<keyword evidence="4" id="KW-1185">Reference proteome</keyword>
<dbReference type="EnsemblPlants" id="KQL29252">
    <property type="protein sequence ID" value="KQL29252"/>
    <property type="gene ID" value="SETIT_019565mg"/>
</dbReference>
<proteinExistence type="predicted"/>
<evidence type="ECO:0000313" key="3">
    <source>
        <dbReference type="EnsemblPlants" id="KQL29252"/>
    </source>
</evidence>
<feature type="signal peptide" evidence="2">
    <location>
        <begin position="1"/>
        <end position="20"/>
    </location>
</feature>
<evidence type="ECO:0000313" key="4">
    <source>
        <dbReference type="Proteomes" id="UP000004995"/>
    </source>
</evidence>
<dbReference type="Gramene" id="KQL29252">
    <property type="protein sequence ID" value="KQL29252"/>
    <property type="gene ID" value="SETIT_019565mg"/>
</dbReference>
<dbReference type="STRING" id="4555.K3YZ57"/>
<protein>
    <submittedName>
        <fullName evidence="3">Uncharacterized protein</fullName>
    </submittedName>
</protein>
<keyword evidence="1" id="KW-0812">Transmembrane</keyword>
<dbReference type="Proteomes" id="UP000004995">
    <property type="component" value="Unassembled WGS sequence"/>
</dbReference>
<keyword evidence="1" id="KW-0472">Membrane</keyword>
<dbReference type="HOGENOM" id="CLU_012893_2_4_1"/>
<dbReference type="EMBL" id="AGNK02000193">
    <property type="status" value="NOT_ANNOTATED_CDS"/>
    <property type="molecule type" value="Genomic_DNA"/>
</dbReference>
<organism evidence="3 4">
    <name type="scientific">Setaria italica</name>
    <name type="common">Foxtail millet</name>
    <name type="synonym">Panicum italicum</name>
    <dbReference type="NCBI Taxonomy" id="4555"/>
    <lineage>
        <taxon>Eukaryota</taxon>
        <taxon>Viridiplantae</taxon>
        <taxon>Streptophyta</taxon>
        <taxon>Embryophyta</taxon>
        <taxon>Tracheophyta</taxon>
        <taxon>Spermatophyta</taxon>
        <taxon>Magnoliopsida</taxon>
        <taxon>Liliopsida</taxon>
        <taxon>Poales</taxon>
        <taxon>Poaceae</taxon>
        <taxon>PACMAD clade</taxon>
        <taxon>Panicoideae</taxon>
        <taxon>Panicodae</taxon>
        <taxon>Paniceae</taxon>
        <taxon>Cenchrinae</taxon>
        <taxon>Setaria</taxon>
    </lineage>
</organism>
<accession>K3YZ57</accession>
<keyword evidence="2" id="KW-0732">Signal</keyword>
<feature type="transmembrane region" description="Helical" evidence="1">
    <location>
        <begin position="64"/>
        <end position="85"/>
    </location>
</feature>
<feature type="chain" id="PRO_5010127323" evidence="2">
    <location>
        <begin position="21"/>
        <end position="105"/>
    </location>
</feature>
<keyword evidence="1" id="KW-1133">Transmembrane helix</keyword>
<evidence type="ECO:0000256" key="1">
    <source>
        <dbReference type="SAM" id="Phobius"/>
    </source>
</evidence>
<evidence type="ECO:0000256" key="2">
    <source>
        <dbReference type="SAM" id="SignalP"/>
    </source>
</evidence>
<reference evidence="3" key="2">
    <citation type="submission" date="2018-08" db="UniProtKB">
        <authorList>
            <consortium name="EnsemblPlants"/>
        </authorList>
    </citation>
    <scope>IDENTIFICATION</scope>
    <source>
        <strain evidence="3">Yugu1</strain>
    </source>
</reference>
<dbReference type="AlphaFoldDB" id="K3YZ57"/>
<dbReference type="InParanoid" id="K3YZ57"/>
<sequence length="105" mass="11343">MNIAFVAFMVPLGLSAAISAAEELVVLLVQNIWGLAYSNNEEVTKCHKGCGQQKIGAFISIASYYIVGIPSAFFFAFLCCSYFGFQALKANGRVFSSTLPVDMLT</sequence>
<reference evidence="4" key="1">
    <citation type="journal article" date="2012" name="Nat. Biotechnol.">
        <title>Reference genome sequence of the model plant Setaria.</title>
        <authorList>
            <person name="Bennetzen J.L."/>
            <person name="Schmutz J."/>
            <person name="Wang H."/>
            <person name="Percifield R."/>
            <person name="Hawkins J."/>
            <person name="Pontaroli A.C."/>
            <person name="Estep M."/>
            <person name="Feng L."/>
            <person name="Vaughn J.N."/>
            <person name="Grimwood J."/>
            <person name="Jenkins J."/>
            <person name="Barry K."/>
            <person name="Lindquist E."/>
            <person name="Hellsten U."/>
            <person name="Deshpande S."/>
            <person name="Wang X."/>
            <person name="Wu X."/>
            <person name="Mitros T."/>
            <person name="Triplett J."/>
            <person name="Yang X."/>
            <person name="Ye C.Y."/>
            <person name="Mauro-Herrera M."/>
            <person name="Wang L."/>
            <person name="Li P."/>
            <person name="Sharma M."/>
            <person name="Sharma R."/>
            <person name="Ronald P.C."/>
            <person name="Panaud O."/>
            <person name="Kellogg E.A."/>
            <person name="Brutnell T.P."/>
            <person name="Doust A.N."/>
            <person name="Tuskan G.A."/>
            <person name="Rokhsar D."/>
            <person name="Devos K.M."/>
        </authorList>
    </citation>
    <scope>NUCLEOTIDE SEQUENCE [LARGE SCALE GENOMIC DNA]</scope>
    <source>
        <strain evidence="4">cv. Yugu1</strain>
    </source>
</reference>